<dbReference type="Pfam" id="PF13516">
    <property type="entry name" value="LRR_6"/>
    <property type="match status" value="1"/>
</dbReference>
<dbReference type="EMBL" id="BMAR01000055">
    <property type="protein sequence ID" value="GFR51847.1"/>
    <property type="molecule type" value="Genomic_DNA"/>
</dbReference>
<comment type="subcellular location">
    <subcellularLocation>
        <location evidence="2">Cytoplasm</location>
        <location evidence="2">Cytoskeleton</location>
        <location evidence="2">Cilium axoneme</location>
    </subcellularLocation>
    <subcellularLocation>
        <location evidence="1">Membrane</location>
        <topology evidence="1">Multi-pass membrane protein</topology>
    </subcellularLocation>
</comment>
<dbReference type="GO" id="GO:0006913">
    <property type="term" value="P:nucleocytoplasmic transport"/>
    <property type="evidence" value="ECO:0007669"/>
    <property type="project" value="TreeGrafter"/>
</dbReference>
<dbReference type="Gene3D" id="3.80.10.10">
    <property type="entry name" value="Ribonuclease Inhibitor"/>
    <property type="match status" value="1"/>
</dbReference>
<evidence type="ECO:0000256" key="8">
    <source>
        <dbReference type="SAM" id="Phobius"/>
    </source>
</evidence>
<evidence type="ECO:0000313" key="9">
    <source>
        <dbReference type="EMBL" id="GFR51847.1"/>
    </source>
</evidence>
<feature type="compositionally biased region" description="Basic and acidic residues" evidence="7">
    <location>
        <begin position="508"/>
        <end position="528"/>
    </location>
</feature>
<dbReference type="PANTHER" id="PTHR24113:SF15">
    <property type="entry name" value="NACHT DOMAIN-CONTAINING PROTEIN"/>
    <property type="match status" value="1"/>
</dbReference>
<evidence type="ECO:0000256" key="5">
    <source>
        <dbReference type="ARBA" id="ARBA00022989"/>
    </source>
</evidence>
<dbReference type="GO" id="GO:0005096">
    <property type="term" value="F:GTPase activator activity"/>
    <property type="evidence" value="ECO:0007669"/>
    <property type="project" value="InterPro"/>
</dbReference>
<dbReference type="GO" id="GO:0005829">
    <property type="term" value="C:cytosol"/>
    <property type="evidence" value="ECO:0007669"/>
    <property type="project" value="TreeGrafter"/>
</dbReference>
<feature type="non-terminal residue" evidence="9">
    <location>
        <position position="1"/>
    </location>
</feature>
<comment type="similarity">
    <text evidence="3">Belongs to the XK family.</text>
</comment>
<feature type="compositionally biased region" description="Basic and acidic residues" evidence="7">
    <location>
        <begin position="487"/>
        <end position="498"/>
    </location>
</feature>
<dbReference type="Proteomes" id="UP001054857">
    <property type="component" value="Unassembled WGS sequence"/>
</dbReference>
<accession>A0AAD3HT31</accession>
<dbReference type="InterPro" id="IPR018629">
    <property type="entry name" value="XK-rel"/>
</dbReference>
<dbReference type="SUPFAM" id="SSF52047">
    <property type="entry name" value="RNI-like"/>
    <property type="match status" value="1"/>
</dbReference>
<evidence type="ECO:0000256" key="1">
    <source>
        <dbReference type="ARBA" id="ARBA00004141"/>
    </source>
</evidence>
<feature type="transmembrane region" description="Helical" evidence="8">
    <location>
        <begin position="236"/>
        <end position="256"/>
    </location>
</feature>
<name>A0AAD3HT31_9CHLO</name>
<keyword evidence="4 8" id="KW-0812">Transmembrane</keyword>
<evidence type="ECO:0000313" key="10">
    <source>
        <dbReference type="Proteomes" id="UP001054857"/>
    </source>
</evidence>
<feature type="compositionally biased region" description="Low complexity" evidence="7">
    <location>
        <begin position="53"/>
        <end position="69"/>
    </location>
</feature>
<feature type="compositionally biased region" description="Gly residues" evidence="7">
    <location>
        <begin position="147"/>
        <end position="166"/>
    </location>
</feature>
<dbReference type="InterPro" id="IPR032675">
    <property type="entry name" value="LRR_dom_sf"/>
</dbReference>
<dbReference type="GO" id="GO:0005886">
    <property type="term" value="C:plasma membrane"/>
    <property type="evidence" value="ECO:0007669"/>
    <property type="project" value="UniProtKB-ARBA"/>
</dbReference>
<feature type="compositionally biased region" description="Low complexity" evidence="7">
    <location>
        <begin position="1110"/>
        <end position="1126"/>
    </location>
</feature>
<organism evidence="9 10">
    <name type="scientific">Astrephomene gubernaculifera</name>
    <dbReference type="NCBI Taxonomy" id="47775"/>
    <lineage>
        <taxon>Eukaryota</taxon>
        <taxon>Viridiplantae</taxon>
        <taxon>Chlorophyta</taxon>
        <taxon>core chlorophytes</taxon>
        <taxon>Chlorophyceae</taxon>
        <taxon>CS clade</taxon>
        <taxon>Chlamydomonadales</taxon>
        <taxon>Astrephomenaceae</taxon>
        <taxon>Astrephomene</taxon>
    </lineage>
</organism>
<protein>
    <submittedName>
        <fullName evidence="9">Uncharacterized protein</fullName>
    </submittedName>
</protein>
<feature type="transmembrane region" description="Helical" evidence="8">
    <location>
        <begin position="311"/>
        <end position="334"/>
    </location>
</feature>
<feature type="region of interest" description="Disordered" evidence="7">
    <location>
        <begin position="144"/>
        <end position="174"/>
    </location>
</feature>
<comment type="caution">
    <text evidence="9">The sequence shown here is derived from an EMBL/GenBank/DDBJ whole genome shotgun (WGS) entry which is preliminary data.</text>
</comment>
<evidence type="ECO:0000256" key="3">
    <source>
        <dbReference type="ARBA" id="ARBA00008789"/>
    </source>
</evidence>
<feature type="region of interest" description="Disordered" evidence="7">
    <location>
        <begin position="473"/>
        <end position="530"/>
    </location>
</feature>
<evidence type="ECO:0000256" key="7">
    <source>
        <dbReference type="SAM" id="MobiDB-lite"/>
    </source>
</evidence>
<dbReference type="GO" id="GO:0005634">
    <property type="term" value="C:nucleus"/>
    <property type="evidence" value="ECO:0007669"/>
    <property type="project" value="TreeGrafter"/>
</dbReference>
<feature type="region of interest" description="Disordered" evidence="7">
    <location>
        <begin position="1110"/>
        <end position="1139"/>
    </location>
</feature>
<feature type="region of interest" description="Disordered" evidence="7">
    <location>
        <begin position="1"/>
        <end position="28"/>
    </location>
</feature>
<dbReference type="InterPro" id="IPR001611">
    <property type="entry name" value="Leu-rich_rpt"/>
</dbReference>
<dbReference type="GO" id="GO:0048471">
    <property type="term" value="C:perinuclear region of cytoplasm"/>
    <property type="evidence" value="ECO:0007669"/>
    <property type="project" value="TreeGrafter"/>
</dbReference>
<dbReference type="SMART" id="SM00368">
    <property type="entry name" value="LRR_RI"/>
    <property type="match status" value="3"/>
</dbReference>
<dbReference type="GO" id="GO:0031267">
    <property type="term" value="F:small GTPase binding"/>
    <property type="evidence" value="ECO:0007669"/>
    <property type="project" value="TreeGrafter"/>
</dbReference>
<keyword evidence="6 8" id="KW-0472">Membrane</keyword>
<sequence length="1223" mass="126953">MRITPEASDPSSGDGARSGRKLAWALPTAQADAETDAIKAHIRDLEAPPSPPSALLAPGGLPGALSSPSSLPPASPGFPISPFHGSAAKDGTDSTTASNGGAGWALLRKHHAATSLSTRQRGATTAVLAVSTMAASMRRRQGRQYGTVGGGGGGGGGSGAGGGMGRRGMRVRQQEPTVRLQEKVWRALRDAKETPGMRGWVFRRGVPMVGATLFCWDVISDAVLAKNLFKNGYPKVGMLTMVFMFAHYLPTYIMLLRAANQSFFTQHFMLLSAAASAASDPSAAASAAAAGASGGSSALSAAARMLESLHFFFYVLLVVFGLPLLPFLDLYMVLTAVVLTTDRGDAGYVMRTAEDFCRQYERVRLPLECFLESLPQTALQVYLYIQTRSGSAAEAVQVSQNVLTVSLLGSVLNFINVSWEMYNAWRASGDTLLEYLDALIRLQGSTKVPIEAQNAMLERIADHQRRVLDHDKAAHAAHMGRKAARRGGADCKEEGRSDEGEDAASDSDEAHKRVLEGSRSYSSEESKRRNARMYGVPPSLVFTVGGPGDTVYQALSAFQRRSLMDVLAMPSKLQMYSLRAVQMLNVDPSVAARLLRRVSTLPPHLHIVGAWQGRRSAAATASSGSAGSGAGQLNPSYLNLICKVLPDAAFETDPLTPLIDLHLSRLALTGYYSASGASSGSAGGSAAADASARVGRALAQVLDFQPSLRRLVVDHCDVFVPLMLEALDAEVQELYHLGRAHGGLQESVYGSVTGGAGGTAGGDGGKGGGVAAVLAAEEAAFEAKRARMSGGRGGGGGGHGGDVITGPRLLVVLHTEGGPELESWLEERARNAGSVAAVTAAAAAAGATSMGLTSAPSGTLRSTVAAGGGVVGGGAAVEPLRELHLIPNYRPRAISPDSKVILVPCPRAVGLLDLLSAGLSSLLVPPRLPLNNTELRSEDAAAIGACLVFNRSIEALDMRSTGLSADSLLHMVPGLQAHSSLTSIDLSSNNIGDVGVEGLMSAVVHLPALSTLVLARCGMGARGADALGGQLLATGAHTRIAELDLQDNKEDCATPVLEWVSFLHQKRTGKQAKAPTSHRMELGENGPVIPLFGSTGDVISACRDVLTKDPAAPADSSSGASSSSPATVEPTTLELPSSGGHDHSSLVIIAITAANSHCPLSLDLSNWSQYTHPAVGPMQLLGFNHARGSSAFLAAVVGGLLGTDAAHVQHLDLTATPLAAPSG</sequence>
<dbReference type="InterPro" id="IPR027038">
    <property type="entry name" value="RanGap"/>
</dbReference>
<evidence type="ECO:0000256" key="6">
    <source>
        <dbReference type="ARBA" id="ARBA00023136"/>
    </source>
</evidence>
<evidence type="ECO:0000256" key="2">
    <source>
        <dbReference type="ARBA" id="ARBA00004430"/>
    </source>
</evidence>
<dbReference type="PANTHER" id="PTHR24113">
    <property type="entry name" value="RAN GTPASE-ACTIVATING PROTEIN 1"/>
    <property type="match status" value="1"/>
</dbReference>
<keyword evidence="5 8" id="KW-1133">Transmembrane helix</keyword>
<dbReference type="GO" id="GO:0005930">
    <property type="term" value="C:axoneme"/>
    <property type="evidence" value="ECO:0007669"/>
    <property type="project" value="UniProtKB-SubCell"/>
</dbReference>
<evidence type="ECO:0000256" key="4">
    <source>
        <dbReference type="ARBA" id="ARBA00022692"/>
    </source>
</evidence>
<gene>
    <name evidence="9" type="ORF">Agub_g14314</name>
</gene>
<keyword evidence="10" id="KW-1185">Reference proteome</keyword>
<proteinExistence type="inferred from homology"/>
<dbReference type="Pfam" id="PF09815">
    <property type="entry name" value="XK-related"/>
    <property type="match status" value="1"/>
</dbReference>
<reference evidence="9 10" key="1">
    <citation type="journal article" date="2021" name="Sci. Rep.">
        <title>Genome sequencing of the multicellular alga Astrephomene provides insights into convergent evolution of germ-soma differentiation.</title>
        <authorList>
            <person name="Yamashita S."/>
            <person name="Yamamoto K."/>
            <person name="Matsuzaki R."/>
            <person name="Suzuki S."/>
            <person name="Yamaguchi H."/>
            <person name="Hirooka S."/>
            <person name="Minakuchi Y."/>
            <person name="Miyagishima S."/>
            <person name="Kawachi M."/>
            <person name="Toyoda A."/>
            <person name="Nozaki H."/>
        </authorList>
    </citation>
    <scope>NUCLEOTIDE SEQUENCE [LARGE SCALE GENOMIC DNA]</scope>
    <source>
        <strain evidence="9 10">NIES-4017</strain>
    </source>
</reference>
<dbReference type="AlphaFoldDB" id="A0AAD3HT31"/>
<feature type="region of interest" description="Disordered" evidence="7">
    <location>
        <begin position="45"/>
        <end position="101"/>
    </location>
</feature>